<evidence type="ECO:0000313" key="4">
    <source>
        <dbReference type="Proteomes" id="UP000006327"/>
    </source>
</evidence>
<evidence type="ECO:0000313" key="3">
    <source>
        <dbReference type="EMBL" id="GAC21197.1"/>
    </source>
</evidence>
<dbReference type="Proteomes" id="UP000006327">
    <property type="component" value="Unassembled WGS sequence"/>
</dbReference>
<dbReference type="STRING" id="493475.GARC_4255"/>
<reference evidence="3 4" key="1">
    <citation type="journal article" date="2017" name="Antonie Van Leeuwenhoek">
        <title>Rhizobium rhizosphaerae sp. nov., a novel species isolated from rice rhizosphere.</title>
        <authorList>
            <person name="Zhao J.J."/>
            <person name="Zhang J."/>
            <person name="Zhang R.J."/>
            <person name="Zhang C.W."/>
            <person name="Yin H.Q."/>
            <person name="Zhang X.X."/>
        </authorList>
    </citation>
    <scope>NUCLEOTIDE SEQUENCE [LARGE SCALE GENOMIC DNA]</scope>
    <source>
        <strain evidence="3 4">BSs20135</strain>
    </source>
</reference>
<proteinExistence type="predicted"/>
<protein>
    <submittedName>
        <fullName evidence="3">Uncharacterized protein</fullName>
    </submittedName>
</protein>
<feature type="transmembrane region" description="Helical" evidence="2">
    <location>
        <begin position="17"/>
        <end position="38"/>
    </location>
</feature>
<evidence type="ECO:0000256" key="1">
    <source>
        <dbReference type="SAM" id="MobiDB-lite"/>
    </source>
</evidence>
<accession>K6YSP5</accession>
<feature type="compositionally biased region" description="Polar residues" evidence="1">
    <location>
        <begin position="43"/>
        <end position="54"/>
    </location>
</feature>
<dbReference type="EMBL" id="BAEO01000060">
    <property type="protein sequence ID" value="GAC21197.1"/>
    <property type="molecule type" value="Genomic_DNA"/>
</dbReference>
<keyword evidence="2" id="KW-0472">Membrane</keyword>
<gene>
    <name evidence="3" type="ORF">GARC_4255</name>
</gene>
<dbReference type="OrthoDB" id="6387005at2"/>
<keyword evidence="2" id="KW-0812">Transmembrane</keyword>
<feature type="region of interest" description="Disordered" evidence="1">
    <location>
        <begin position="43"/>
        <end position="79"/>
    </location>
</feature>
<keyword evidence="4" id="KW-1185">Reference proteome</keyword>
<dbReference type="RefSeq" id="WP_007623868.1">
    <property type="nucleotide sequence ID" value="NZ_BAEO01000060.1"/>
</dbReference>
<comment type="caution">
    <text evidence="3">The sequence shown here is derived from an EMBL/GenBank/DDBJ whole genome shotgun (WGS) entry which is preliminary data.</text>
</comment>
<dbReference type="AlphaFoldDB" id="K6YSP5"/>
<name>K6YSP5_9ALTE</name>
<keyword evidence="2" id="KW-1133">Transmembrane helix</keyword>
<evidence type="ECO:0000256" key="2">
    <source>
        <dbReference type="SAM" id="Phobius"/>
    </source>
</evidence>
<sequence>MHQHMNHDTSTQAMTEVALGLSMAFFSLLILALFSIGLPEQAQKNEPQQTSHPSFATDEQLKLAGNSEKSSSRKTSKNSKQQYAFYFNEKFYDQHLTPLSIDNFAHFETQQPLILAVPDSLPLIQIMALRKQINHPKLSITMLNQKWQTQLEKIQ</sequence>
<organism evidence="3 4">
    <name type="scientific">Paraglaciecola arctica BSs20135</name>
    <dbReference type="NCBI Taxonomy" id="493475"/>
    <lineage>
        <taxon>Bacteria</taxon>
        <taxon>Pseudomonadati</taxon>
        <taxon>Pseudomonadota</taxon>
        <taxon>Gammaproteobacteria</taxon>
        <taxon>Alteromonadales</taxon>
        <taxon>Alteromonadaceae</taxon>
        <taxon>Paraglaciecola</taxon>
    </lineage>
</organism>